<feature type="region of interest" description="Disordered" evidence="1">
    <location>
        <begin position="200"/>
        <end position="243"/>
    </location>
</feature>
<dbReference type="AlphaFoldDB" id="A0A0B2XIA7"/>
<feature type="compositionally biased region" description="Acidic residues" evidence="1">
    <location>
        <begin position="275"/>
        <end position="284"/>
    </location>
</feature>
<feature type="region of interest" description="Disordered" evidence="1">
    <location>
        <begin position="81"/>
        <end position="109"/>
    </location>
</feature>
<evidence type="ECO:0000313" key="2">
    <source>
        <dbReference type="EMBL" id="KHO11639.1"/>
    </source>
</evidence>
<accession>A0A0B2XIA7</accession>
<comment type="caution">
    <text evidence="2">The sequence shown here is derived from an EMBL/GenBank/DDBJ whole genome shotgun (WGS) entry which is preliminary data.</text>
</comment>
<sequence>MPPIYSPPETAAQCSILREKSTCGTPWWMELVEIISTSRRSALLIDASRPPRTRSRKQTQEHCAKLTIANIRLDIVARQPPRHLEQEAPPRPALLQRPRRGADPIPSEVVQHDDVGARGNGLVGLLLALHLDLDLDAEAGDGLGGPHGVGDAAPAPDVVVLEHHHGAQVHAVGVGAAHQHAVLLDEPEARGGLARARQDARVAGAADQRDDAARLGGDAGAAGERVEGHALPEQDAARGAGHRGHLDLAAGRGRRVQRRALGVVPLDAAARLGEDLGEEGDAGEDAGRLGEEGGAPGHFADDEAGVVEGGGVFGQPGGYPGFLGRREEVRFVVGGHDGDWDE</sequence>
<dbReference type="KEGG" id="maj:MAA_10881"/>
<dbReference type="GeneID" id="23632330"/>
<reference evidence="2 3" key="2">
    <citation type="journal article" date="2014" name="Proc. Natl. Acad. Sci. U.S.A.">
        <title>Trajectory and genomic determinants of fungal-pathogen speciation and host adaptation.</title>
        <authorList>
            <person name="Hu X."/>
            <person name="Xiao G."/>
            <person name="Zheng P."/>
            <person name="Shang Y."/>
            <person name="Su Y."/>
            <person name="Zhang X."/>
            <person name="Liu X."/>
            <person name="Zhan S."/>
            <person name="St Leger R.J."/>
            <person name="Wang C."/>
        </authorList>
    </citation>
    <scope>GENOME REANNOTATION</scope>
    <source>
        <strain evidence="3">ARSEF 23 / ATCC MYA-3075</strain>
    </source>
</reference>
<protein>
    <submittedName>
        <fullName evidence="2">Uncharacterized protein</fullName>
    </submittedName>
</protein>
<dbReference type="HOGENOM" id="CLU_811540_0_0_1"/>
<organism evidence="2 3">
    <name type="scientific">Metarhizium robertsii (strain ARSEF 23 / ATCC MYA-3075)</name>
    <name type="common">Metarhizium anisopliae (strain ARSEF 23)</name>
    <dbReference type="NCBI Taxonomy" id="655844"/>
    <lineage>
        <taxon>Eukaryota</taxon>
        <taxon>Fungi</taxon>
        <taxon>Dikarya</taxon>
        <taxon>Ascomycota</taxon>
        <taxon>Pezizomycotina</taxon>
        <taxon>Sordariomycetes</taxon>
        <taxon>Hypocreomycetidae</taxon>
        <taxon>Hypocreales</taxon>
        <taxon>Clavicipitaceae</taxon>
        <taxon>Metarhizium</taxon>
    </lineage>
</organism>
<dbReference type="EMBL" id="ADNJ02000002">
    <property type="protein sequence ID" value="KHO11639.1"/>
    <property type="molecule type" value="Genomic_DNA"/>
</dbReference>
<keyword evidence="3" id="KW-1185">Reference proteome</keyword>
<gene>
    <name evidence="2" type="ORF">MAA_10881</name>
</gene>
<reference evidence="2 3" key="1">
    <citation type="journal article" date="2011" name="PLoS Genet.">
        <title>Genome sequencing and comparative transcriptomics of the model entomopathogenic fungi Metarhizium anisopliae and M. acridum.</title>
        <authorList>
            <person name="Gao Q."/>
            <person name="Jin K."/>
            <person name="Ying S.H."/>
            <person name="Zhang Y."/>
            <person name="Xiao G."/>
            <person name="Shang Y."/>
            <person name="Duan Z."/>
            <person name="Hu X."/>
            <person name="Xie X.Q."/>
            <person name="Zhou G."/>
            <person name="Peng G."/>
            <person name="Luo Z."/>
            <person name="Huang W."/>
            <person name="Wang B."/>
            <person name="Fang W."/>
            <person name="Wang S."/>
            <person name="Zhong Y."/>
            <person name="Ma L.J."/>
            <person name="St Leger R.J."/>
            <person name="Zhao G.P."/>
            <person name="Pei Y."/>
            <person name="Feng M.G."/>
            <person name="Xia Y."/>
            <person name="Wang C."/>
        </authorList>
    </citation>
    <scope>NUCLEOTIDE SEQUENCE [LARGE SCALE GENOMIC DNA]</scope>
    <source>
        <strain evidence="3">ARSEF 23 / ATCC MYA-3075</strain>
    </source>
</reference>
<evidence type="ECO:0000256" key="1">
    <source>
        <dbReference type="SAM" id="MobiDB-lite"/>
    </source>
</evidence>
<dbReference type="Proteomes" id="UP000002498">
    <property type="component" value="Unassembled WGS sequence"/>
</dbReference>
<proteinExistence type="predicted"/>
<dbReference type="RefSeq" id="XP_011411102.1">
    <property type="nucleotide sequence ID" value="XM_011412800.1"/>
</dbReference>
<evidence type="ECO:0000313" key="3">
    <source>
        <dbReference type="Proteomes" id="UP000002498"/>
    </source>
</evidence>
<feature type="compositionally biased region" description="Basic and acidic residues" evidence="1">
    <location>
        <begin position="224"/>
        <end position="236"/>
    </location>
</feature>
<feature type="region of interest" description="Disordered" evidence="1">
    <location>
        <begin position="274"/>
        <end position="298"/>
    </location>
</feature>
<name>A0A0B2XIA7_METRA</name>